<dbReference type="InterPro" id="IPR012334">
    <property type="entry name" value="Pectin_lyas_fold"/>
</dbReference>
<dbReference type="Proteomes" id="UP000187181">
    <property type="component" value="Unassembled WGS sequence"/>
</dbReference>
<dbReference type="Gene3D" id="2.160.20.10">
    <property type="entry name" value="Single-stranded right-handed beta-helix, Pectin lyase-like"/>
    <property type="match status" value="1"/>
</dbReference>
<protein>
    <recommendedName>
        <fullName evidence="4">Right handed beta helix region</fullName>
    </recommendedName>
</protein>
<keyword evidence="1" id="KW-0732">Signal</keyword>
<keyword evidence="3" id="KW-1185">Reference proteome</keyword>
<feature type="signal peptide" evidence="1">
    <location>
        <begin position="1"/>
        <end position="21"/>
    </location>
</feature>
<dbReference type="InterPro" id="IPR011050">
    <property type="entry name" value="Pectin_lyase_fold/virulence"/>
</dbReference>
<feature type="chain" id="PRO_5012300392" description="Right handed beta helix region" evidence="1">
    <location>
        <begin position="22"/>
        <end position="456"/>
    </location>
</feature>
<dbReference type="PROSITE" id="PS51257">
    <property type="entry name" value="PROKAR_LIPOPROTEIN"/>
    <property type="match status" value="1"/>
</dbReference>
<accession>A0A1R3XFM4</accession>
<sequence>MKYLLAILPLLFLLSMVGCEPKDEVVTNDPDAVLRFSADTVLFDTVLVTQGSVTRRLKVYNPQKKAVRISSISLGGANTSPYKLTINGQETPIANNLELRGQDSLYVLVRVNINPTAQNQPFLVADSILFQTNGNQQNVKLVAYGQDAVFHPKGVIGNTTWAAGKPHVLLDTVLLREGSTLTIEKGARIFATNKAVLLINGTLQVKGTPEERVTFSGIRREPAYANAPGQWEGVRILTASQNNTIRYADIRNTVRGLRIGNPGKGGTLVEGCVIQYAFLDGIVAFTSDVKVVNTLINNCGQYSFGGLGGGKYEVLYSTIVNYQNQLQRETPAFVVADFIPGTDIRDQPTQLRLVNSIVYSEGSNYINEVLLEGDLTAEVAHNILRTDAYKSTLNINGNLLNIDPKFKDIRKQDFSLDTLSPASSAAIPLLGINKDLKGINRNSTKPDIGAFERGID</sequence>
<dbReference type="STRING" id="1317125.SAMN05444128_1922"/>
<dbReference type="SUPFAM" id="SSF51126">
    <property type="entry name" value="Pectin lyase-like"/>
    <property type="match status" value="1"/>
</dbReference>
<dbReference type="RefSeq" id="WP_076668278.1">
    <property type="nucleotide sequence ID" value="NZ_FTPP01000002.1"/>
</dbReference>
<dbReference type="OrthoDB" id="1111178at2"/>
<dbReference type="EMBL" id="FTPP01000002">
    <property type="protein sequence ID" value="SIT88874.1"/>
    <property type="molecule type" value="Genomic_DNA"/>
</dbReference>
<evidence type="ECO:0000313" key="3">
    <source>
        <dbReference type="Proteomes" id="UP000187181"/>
    </source>
</evidence>
<evidence type="ECO:0000256" key="1">
    <source>
        <dbReference type="SAM" id="SignalP"/>
    </source>
</evidence>
<evidence type="ECO:0008006" key="4">
    <source>
        <dbReference type="Google" id="ProtNLM"/>
    </source>
</evidence>
<proteinExistence type="predicted"/>
<dbReference type="AlphaFoldDB" id="A0A1R3XFM4"/>
<gene>
    <name evidence="2" type="ORF">SAMN05444128_1922</name>
</gene>
<organism evidence="2 3">
    <name type="scientific">Pontibacter indicus</name>
    <dbReference type="NCBI Taxonomy" id="1317125"/>
    <lineage>
        <taxon>Bacteria</taxon>
        <taxon>Pseudomonadati</taxon>
        <taxon>Bacteroidota</taxon>
        <taxon>Cytophagia</taxon>
        <taxon>Cytophagales</taxon>
        <taxon>Hymenobacteraceae</taxon>
        <taxon>Pontibacter</taxon>
    </lineage>
</organism>
<evidence type="ECO:0000313" key="2">
    <source>
        <dbReference type="EMBL" id="SIT88874.1"/>
    </source>
</evidence>
<reference evidence="3" key="1">
    <citation type="submission" date="2017-01" db="EMBL/GenBank/DDBJ databases">
        <authorList>
            <person name="Varghese N."/>
            <person name="Submissions S."/>
        </authorList>
    </citation>
    <scope>NUCLEOTIDE SEQUENCE [LARGE SCALE GENOMIC DNA]</scope>
    <source>
        <strain evidence="3">LP100</strain>
    </source>
</reference>
<name>A0A1R3XFM4_9BACT</name>